<accession>A0ABW8NHP4</accession>
<reference evidence="2 3" key="1">
    <citation type="submission" date="2024-03" db="EMBL/GenBank/DDBJ databases">
        <title>High-quality draft genome sequence of Oceanobacter sp. wDCs-4.</title>
        <authorList>
            <person name="Dong C."/>
        </authorList>
    </citation>
    <scope>NUCLEOTIDE SEQUENCE [LARGE SCALE GENOMIC DNA]</scope>
    <source>
        <strain evidence="3">wDCs-4</strain>
    </source>
</reference>
<feature type="domain" description="Styrene monooxygenase StyA putative substrate binding" evidence="1">
    <location>
        <begin position="142"/>
        <end position="251"/>
    </location>
</feature>
<keyword evidence="3" id="KW-1185">Reference proteome</keyword>
<evidence type="ECO:0000313" key="3">
    <source>
        <dbReference type="Proteomes" id="UP001620597"/>
    </source>
</evidence>
<protein>
    <submittedName>
        <fullName evidence="2">Styrene monooxygenase subunit StyA</fullName>
        <ecNumber evidence="2">1.14.14.11</ecNumber>
    </submittedName>
</protein>
<dbReference type="EMBL" id="JBBKTX010000009">
    <property type="protein sequence ID" value="MFK4752454.1"/>
    <property type="molecule type" value="Genomic_DNA"/>
</dbReference>
<proteinExistence type="predicted"/>
<gene>
    <name evidence="2" type="primary">styA</name>
    <name evidence="2" type="ORF">WG929_08540</name>
</gene>
<keyword evidence="2" id="KW-0503">Monooxygenase</keyword>
<evidence type="ECO:0000259" key="1">
    <source>
        <dbReference type="Pfam" id="PF17885"/>
    </source>
</evidence>
<sequence>MTKKIAIIGAGAAGLHLGIYLRKNDIDVTIFTDRKPEEYASSKLLNTVAHHSVTIDRENSMGINHWPNAGYYGHYYNIGGEHPIKFYGDLKRPSRAVDYRIYLPTLMQDFEELGGEFSYEELTKEDLEPMSERFDLVTVCVGKFAFAGLFETNEAYSPFIKPQRALCVGLFKGIREDKTRAVTMSFAPGEGELIEIPTLSFNGMCTALVMENHFGGDMEVLMKTKYDDNPQAFLDLLLEKLKKHHPFVYERIDRKNFGLASSSRDILQGAVTPTLRQGTATLPNGKRVIALGDIHATVDPVLGQGANMATFSAQIIGEEIVRNSVLDDRFIEHIEARRADRVQCATRWTNFCLDALRKMPTPFMEFIQTMSQSREMANEFTDNFNYPEKQMDYFSNPDRIQKWCAKYS</sequence>
<dbReference type="EC" id="1.14.14.11" evidence="2"/>
<comment type="caution">
    <text evidence="2">The sequence shown here is derived from an EMBL/GenBank/DDBJ whole genome shotgun (WGS) entry which is preliminary data.</text>
</comment>
<dbReference type="RefSeq" id="WP_369857937.1">
    <property type="nucleotide sequence ID" value="NZ_JBBKTX010000009.1"/>
</dbReference>
<dbReference type="SUPFAM" id="SSF51905">
    <property type="entry name" value="FAD/NAD(P)-binding domain"/>
    <property type="match status" value="1"/>
</dbReference>
<dbReference type="NCBIfam" id="NF045732">
    <property type="entry name" value="StyMonoxStyA"/>
    <property type="match status" value="1"/>
</dbReference>
<dbReference type="InterPro" id="IPR041654">
    <property type="entry name" value="StyA_sbd"/>
</dbReference>
<dbReference type="Proteomes" id="UP001620597">
    <property type="component" value="Unassembled WGS sequence"/>
</dbReference>
<organism evidence="2 3">
    <name type="scientific">Oceanobacter antarcticus</name>
    <dbReference type="NCBI Taxonomy" id="3133425"/>
    <lineage>
        <taxon>Bacteria</taxon>
        <taxon>Pseudomonadati</taxon>
        <taxon>Pseudomonadota</taxon>
        <taxon>Gammaproteobacteria</taxon>
        <taxon>Oceanospirillales</taxon>
        <taxon>Oceanospirillaceae</taxon>
        <taxon>Oceanobacter</taxon>
    </lineage>
</organism>
<dbReference type="InterPro" id="IPR054801">
    <property type="entry name" value="StyMonoxStyA"/>
</dbReference>
<keyword evidence="2" id="KW-0560">Oxidoreductase</keyword>
<dbReference type="Gene3D" id="3.30.9.40">
    <property type="match status" value="2"/>
</dbReference>
<dbReference type="Gene3D" id="3.50.50.60">
    <property type="entry name" value="FAD/NAD(P)-binding domain"/>
    <property type="match status" value="2"/>
</dbReference>
<dbReference type="Gene3D" id="6.10.250.650">
    <property type="match status" value="1"/>
</dbReference>
<name>A0ABW8NHP4_9GAMM</name>
<dbReference type="InterPro" id="IPR036188">
    <property type="entry name" value="FAD/NAD-bd_sf"/>
</dbReference>
<dbReference type="PRINTS" id="PR00420">
    <property type="entry name" value="RNGMNOXGNASE"/>
</dbReference>
<dbReference type="Pfam" id="PF17885">
    <property type="entry name" value="Smoa_sbd"/>
    <property type="match status" value="1"/>
</dbReference>
<evidence type="ECO:0000313" key="2">
    <source>
        <dbReference type="EMBL" id="MFK4752454.1"/>
    </source>
</evidence>
<dbReference type="GO" id="GO:0004497">
    <property type="term" value="F:monooxygenase activity"/>
    <property type="evidence" value="ECO:0007669"/>
    <property type="project" value="UniProtKB-KW"/>
</dbReference>